<dbReference type="Pfam" id="PF02517">
    <property type="entry name" value="Rce1-like"/>
    <property type="match status" value="1"/>
</dbReference>
<keyword evidence="5" id="KW-1185">Reference proteome</keyword>
<keyword evidence="4" id="KW-0378">Hydrolase</keyword>
<evidence type="ECO:0000259" key="3">
    <source>
        <dbReference type="Pfam" id="PF02517"/>
    </source>
</evidence>
<feature type="transmembrane region" description="Helical" evidence="2">
    <location>
        <begin position="169"/>
        <end position="188"/>
    </location>
</feature>
<dbReference type="PANTHER" id="PTHR36435:SF1">
    <property type="entry name" value="CAAX AMINO TERMINAL PROTEASE FAMILY PROTEIN"/>
    <property type="match status" value="1"/>
</dbReference>
<dbReference type="InterPro" id="IPR052710">
    <property type="entry name" value="CAAX_protease"/>
</dbReference>
<name>A0A4Z0JCU0_9LACO</name>
<dbReference type="RefSeq" id="WP_135366774.1">
    <property type="nucleotide sequence ID" value="NZ_RKLX01000001.1"/>
</dbReference>
<accession>A0A4Z0JCU0</accession>
<keyword evidence="2" id="KW-0472">Membrane</keyword>
<dbReference type="AlphaFoldDB" id="A0A4Z0JCU0"/>
<sequence length="233" mass="27042">MTKLTQWLAAGGDWLVRCLKWVGFLAIYLGDTLLLSMATSQAHHPQVATRLIGVMLIYSALLLAFLTWRYWQQIKQSNPRHIGKSRFTTKRSWQLAGLFVLMLAIQFGWNLLINFHILSSPANQTELNSQILQLPFWNLAYAILLAPFVEEMIFRGIFLNYFFRQDSRVMNFLGVFMSGMIFGMMHVMSFTPTLFMYAALGWVLGFTYLKFRDLRYNVTLHFLNNALSLLAYI</sequence>
<reference evidence="4 5" key="1">
    <citation type="submission" date="2018-10" db="EMBL/GenBank/DDBJ databases">
        <title>Lactobacillus sp. R7 and Lactobacillus sp. R19 isolated from fermented mustard green product of Taiwan.</title>
        <authorList>
            <person name="Lin S.-T."/>
        </authorList>
    </citation>
    <scope>NUCLEOTIDE SEQUENCE [LARGE SCALE GENOMIC DNA]</scope>
    <source>
        <strain evidence="4 5">BCRC 81129</strain>
    </source>
</reference>
<feature type="transmembrane region" description="Helical" evidence="2">
    <location>
        <begin position="21"/>
        <end position="39"/>
    </location>
</feature>
<evidence type="ECO:0000256" key="1">
    <source>
        <dbReference type="ARBA" id="ARBA00009067"/>
    </source>
</evidence>
<keyword evidence="2" id="KW-0812">Transmembrane</keyword>
<dbReference type="Proteomes" id="UP000297348">
    <property type="component" value="Unassembled WGS sequence"/>
</dbReference>
<organism evidence="4 5">
    <name type="scientific">Levilactobacillus suantsaiihabitans</name>
    <dbReference type="NCBI Taxonomy" id="2487722"/>
    <lineage>
        <taxon>Bacteria</taxon>
        <taxon>Bacillati</taxon>
        <taxon>Bacillota</taxon>
        <taxon>Bacilli</taxon>
        <taxon>Lactobacillales</taxon>
        <taxon>Lactobacillaceae</taxon>
        <taxon>Levilactobacillus</taxon>
    </lineage>
</organism>
<keyword evidence="2" id="KW-1133">Transmembrane helix</keyword>
<dbReference type="GO" id="GO:0080120">
    <property type="term" value="P:CAAX-box protein maturation"/>
    <property type="evidence" value="ECO:0007669"/>
    <property type="project" value="UniProtKB-ARBA"/>
</dbReference>
<proteinExistence type="inferred from homology"/>
<comment type="caution">
    <text evidence="4">The sequence shown here is derived from an EMBL/GenBank/DDBJ whole genome shotgun (WGS) entry which is preliminary data.</text>
</comment>
<feature type="transmembrane region" description="Helical" evidence="2">
    <location>
        <begin position="92"/>
        <end position="111"/>
    </location>
</feature>
<comment type="similarity">
    <text evidence="1">Belongs to the UPF0177 family.</text>
</comment>
<evidence type="ECO:0000313" key="4">
    <source>
        <dbReference type="EMBL" id="TGD20192.1"/>
    </source>
</evidence>
<dbReference type="PANTHER" id="PTHR36435">
    <property type="entry name" value="SLR1288 PROTEIN"/>
    <property type="match status" value="1"/>
</dbReference>
<dbReference type="EMBL" id="RKLX01000001">
    <property type="protein sequence ID" value="TGD20192.1"/>
    <property type="molecule type" value="Genomic_DNA"/>
</dbReference>
<dbReference type="OrthoDB" id="8607342at2"/>
<evidence type="ECO:0000313" key="5">
    <source>
        <dbReference type="Proteomes" id="UP000297348"/>
    </source>
</evidence>
<dbReference type="GO" id="GO:0008237">
    <property type="term" value="F:metallopeptidase activity"/>
    <property type="evidence" value="ECO:0007669"/>
    <property type="project" value="UniProtKB-KW"/>
</dbReference>
<dbReference type="GO" id="GO:0004175">
    <property type="term" value="F:endopeptidase activity"/>
    <property type="evidence" value="ECO:0007669"/>
    <property type="project" value="UniProtKB-ARBA"/>
</dbReference>
<dbReference type="InterPro" id="IPR003675">
    <property type="entry name" value="Rce1/LyrA-like_dom"/>
</dbReference>
<keyword evidence="4" id="KW-0645">Protease</keyword>
<feature type="domain" description="CAAX prenyl protease 2/Lysostaphin resistance protein A-like" evidence="3">
    <location>
        <begin position="134"/>
        <end position="227"/>
    </location>
</feature>
<keyword evidence="4" id="KW-0482">Metalloprotease</keyword>
<dbReference type="GO" id="GO:0006508">
    <property type="term" value="P:proteolysis"/>
    <property type="evidence" value="ECO:0007669"/>
    <property type="project" value="UniProtKB-KW"/>
</dbReference>
<gene>
    <name evidence="4" type="ORF">EGT51_00125</name>
</gene>
<feature type="transmembrane region" description="Helical" evidence="2">
    <location>
        <begin position="131"/>
        <end position="149"/>
    </location>
</feature>
<protein>
    <submittedName>
        <fullName evidence="4">CPBP family intramembrane metalloprotease</fullName>
    </submittedName>
</protein>
<feature type="transmembrane region" description="Helical" evidence="2">
    <location>
        <begin position="51"/>
        <end position="71"/>
    </location>
</feature>
<feature type="transmembrane region" description="Helical" evidence="2">
    <location>
        <begin position="194"/>
        <end position="211"/>
    </location>
</feature>
<evidence type="ECO:0000256" key="2">
    <source>
        <dbReference type="SAM" id="Phobius"/>
    </source>
</evidence>